<organism evidence="8 9">
    <name type="scientific">Salinicoccus kekensis</name>
    <dbReference type="NCBI Taxonomy" id="714307"/>
    <lineage>
        <taxon>Bacteria</taxon>
        <taxon>Bacillati</taxon>
        <taxon>Bacillota</taxon>
        <taxon>Bacilli</taxon>
        <taxon>Bacillales</taxon>
        <taxon>Staphylococcaceae</taxon>
        <taxon>Salinicoccus</taxon>
    </lineage>
</organism>
<dbReference type="EMBL" id="OBQF01000002">
    <property type="protein sequence ID" value="SOC41301.1"/>
    <property type="molecule type" value="Genomic_DNA"/>
</dbReference>
<dbReference type="InterPro" id="IPR011251">
    <property type="entry name" value="Luciferase-like_dom"/>
</dbReference>
<dbReference type="CDD" id="cd01095">
    <property type="entry name" value="Nitrilotriacetate_monoxgenase"/>
    <property type="match status" value="1"/>
</dbReference>
<feature type="binding site" evidence="6">
    <location>
        <position position="230"/>
    </location>
    <ligand>
        <name>FMN</name>
        <dbReference type="ChEBI" id="CHEBI:58210"/>
    </ligand>
</feature>
<dbReference type="InterPro" id="IPR016215">
    <property type="entry name" value="NTA_MOA"/>
</dbReference>
<evidence type="ECO:0000313" key="9">
    <source>
        <dbReference type="Proteomes" id="UP000219412"/>
    </source>
</evidence>
<evidence type="ECO:0000256" key="5">
    <source>
        <dbReference type="ARBA" id="ARBA00033748"/>
    </source>
</evidence>
<dbReference type="Gene3D" id="3.20.20.30">
    <property type="entry name" value="Luciferase-like domain"/>
    <property type="match status" value="1"/>
</dbReference>
<dbReference type="RefSeq" id="WP_179647134.1">
    <property type="nucleotide sequence ID" value="NZ_OBQF01000002.1"/>
</dbReference>
<keyword evidence="4 8" id="KW-0503">Monooxygenase</keyword>
<evidence type="ECO:0000256" key="1">
    <source>
        <dbReference type="ARBA" id="ARBA00022630"/>
    </source>
</evidence>
<keyword evidence="3" id="KW-0560">Oxidoreductase</keyword>
<proteinExistence type="inferred from homology"/>
<gene>
    <name evidence="8" type="ORF">SAMN05878391_1318</name>
</gene>
<accession>A0A285UM24</accession>
<keyword evidence="9" id="KW-1185">Reference proteome</keyword>
<dbReference type="GO" id="GO:0016705">
    <property type="term" value="F:oxidoreductase activity, acting on paired donors, with incorporation or reduction of molecular oxygen"/>
    <property type="evidence" value="ECO:0007669"/>
    <property type="project" value="InterPro"/>
</dbReference>
<feature type="binding site" evidence="6">
    <location>
        <position position="104"/>
    </location>
    <ligand>
        <name>FMN</name>
        <dbReference type="ChEBI" id="CHEBI:58210"/>
    </ligand>
</feature>
<feature type="binding site" evidence="6">
    <location>
        <position position="58"/>
    </location>
    <ligand>
        <name>FMN</name>
        <dbReference type="ChEBI" id="CHEBI:58210"/>
    </ligand>
</feature>
<feature type="binding site" evidence="6">
    <location>
        <position position="154"/>
    </location>
    <ligand>
        <name>FMN</name>
        <dbReference type="ChEBI" id="CHEBI:58210"/>
    </ligand>
</feature>
<dbReference type="Pfam" id="PF00296">
    <property type="entry name" value="Bac_luciferase"/>
    <property type="match status" value="1"/>
</dbReference>
<dbReference type="InterPro" id="IPR036661">
    <property type="entry name" value="Luciferase-like_sf"/>
</dbReference>
<dbReference type="SUPFAM" id="SSF51679">
    <property type="entry name" value="Bacterial luciferase-like"/>
    <property type="match status" value="1"/>
</dbReference>
<dbReference type="NCBIfam" id="TIGR03860">
    <property type="entry name" value="FMN_nitrolo"/>
    <property type="match status" value="1"/>
</dbReference>
<feature type="binding site" evidence="6">
    <location>
        <position position="158"/>
    </location>
    <ligand>
        <name>FMN</name>
        <dbReference type="ChEBI" id="CHEBI:58210"/>
    </ligand>
</feature>
<evidence type="ECO:0000256" key="2">
    <source>
        <dbReference type="ARBA" id="ARBA00022643"/>
    </source>
</evidence>
<reference evidence="9" key="1">
    <citation type="submission" date="2017-08" db="EMBL/GenBank/DDBJ databases">
        <authorList>
            <person name="Varghese N."/>
            <person name="Submissions S."/>
        </authorList>
    </citation>
    <scope>NUCLEOTIDE SEQUENCE [LARGE SCALE GENOMIC DNA]</scope>
    <source>
        <strain evidence="9">DSM 23173</strain>
    </source>
</reference>
<dbReference type="PANTHER" id="PTHR30011">
    <property type="entry name" value="ALKANESULFONATE MONOOXYGENASE-RELATED"/>
    <property type="match status" value="1"/>
</dbReference>
<evidence type="ECO:0000256" key="4">
    <source>
        <dbReference type="ARBA" id="ARBA00023033"/>
    </source>
</evidence>
<comment type="similarity">
    <text evidence="5">Belongs to the NtaA/SnaA/DszA monooxygenase family.</text>
</comment>
<dbReference type="PANTHER" id="PTHR30011:SF16">
    <property type="entry name" value="C2H2 FINGER DOMAIN TRANSCRIPTION FACTOR (EUROFUNG)-RELATED"/>
    <property type="match status" value="1"/>
</dbReference>
<dbReference type="InterPro" id="IPR051260">
    <property type="entry name" value="Diverse_substr_monoxygenases"/>
</dbReference>
<keyword evidence="2 6" id="KW-0288">FMN</keyword>
<sequence>MKKQIRLNGFTQNTVAPHSPGLWRHPKDQGHRHGDLDYWTDLAKLLEKGKFDAMFLADVMGIYDVFGDSPDAAVKNAVQVPLHNPLLQISAMAAVTDHLSFAPTYSATYTQPYKLAREFSTLDHLTKGRIAWNVVTSYLESEAVNLGMKGQIDHDTRYDRADEYMDVVYKLWEHSWEEDAVVADKETGVYTNPEKVHPINHEGEFFNVPGEHLVEPSPQRTPVLFQAGASSKGKGFAAKHAEALFTTLASDLDELKAFTSEMRERAVENGRNADDIKIFPGIVPIVGRTKEEAQEKYEELLTYVSYEGTAAMLSGHTGVDFSKYDPDEYVEDVTTEASHGFLKKYSASTTRKWTVREAILHHGLGIGATKVIGTPEQVADELEAMANEGDADGFNIIQASSPSTFEDFIELVIPVLQERGSYRTEYEASTLRENLFGKGRVRIPESHHARKVKLADKVHI</sequence>
<keyword evidence="1 6" id="KW-0285">Flavoprotein</keyword>
<dbReference type="PIRSF" id="PIRSF000337">
    <property type="entry name" value="NTA_MOA"/>
    <property type="match status" value="1"/>
</dbReference>
<evidence type="ECO:0000256" key="6">
    <source>
        <dbReference type="PIRSR" id="PIRSR000337-1"/>
    </source>
</evidence>
<evidence type="ECO:0000313" key="8">
    <source>
        <dbReference type="EMBL" id="SOC41301.1"/>
    </source>
</evidence>
<protein>
    <submittedName>
        <fullName evidence="8">FMN-dependent oxidoreductase (Nitrilotriacetate monooxygenase family)</fullName>
    </submittedName>
</protein>
<evidence type="ECO:0000256" key="3">
    <source>
        <dbReference type="ARBA" id="ARBA00023002"/>
    </source>
</evidence>
<dbReference type="Proteomes" id="UP000219412">
    <property type="component" value="Unassembled WGS sequence"/>
</dbReference>
<feature type="domain" description="Luciferase-like" evidence="7">
    <location>
        <begin position="25"/>
        <end position="389"/>
    </location>
</feature>
<evidence type="ECO:0000259" key="7">
    <source>
        <dbReference type="Pfam" id="PF00296"/>
    </source>
</evidence>
<dbReference type="AlphaFoldDB" id="A0A285UM24"/>
<dbReference type="GO" id="GO:0004497">
    <property type="term" value="F:monooxygenase activity"/>
    <property type="evidence" value="ECO:0007669"/>
    <property type="project" value="UniProtKB-KW"/>
</dbReference>
<name>A0A285UM24_9STAP</name>